<dbReference type="Pfam" id="PF03432">
    <property type="entry name" value="Relaxase"/>
    <property type="match status" value="1"/>
</dbReference>
<dbReference type="AlphaFoldDB" id="A0A4U3KRE5"/>
<comment type="caution">
    <text evidence="2">The sequence shown here is derived from an EMBL/GenBank/DDBJ whole genome shotgun (WGS) entry which is preliminary data.</text>
</comment>
<proteinExistence type="predicted"/>
<name>A0A4U3KRE5_9BACT</name>
<organism evidence="2 3">
    <name type="scientific">Ilyomonas limi</name>
    <dbReference type="NCBI Taxonomy" id="2575867"/>
    <lineage>
        <taxon>Bacteria</taxon>
        <taxon>Pseudomonadati</taxon>
        <taxon>Bacteroidota</taxon>
        <taxon>Chitinophagia</taxon>
        <taxon>Chitinophagales</taxon>
        <taxon>Chitinophagaceae</taxon>
        <taxon>Ilyomonas</taxon>
    </lineage>
</organism>
<feature type="domain" description="MobA/VirD2-like nuclease" evidence="1">
    <location>
        <begin position="17"/>
        <end position="151"/>
    </location>
</feature>
<reference evidence="2 3" key="1">
    <citation type="submission" date="2019-05" db="EMBL/GenBank/DDBJ databases">
        <title>Panacibacter sp. strain 17mud1-8 Genome sequencing and assembly.</title>
        <authorList>
            <person name="Chhetri G."/>
        </authorList>
    </citation>
    <scope>NUCLEOTIDE SEQUENCE [LARGE SCALE GENOMIC DNA]</scope>
    <source>
        <strain evidence="2 3">17mud1-8</strain>
    </source>
</reference>
<gene>
    <name evidence="2" type="ORF">FC093_21650</name>
</gene>
<evidence type="ECO:0000313" key="2">
    <source>
        <dbReference type="EMBL" id="TKK64860.1"/>
    </source>
</evidence>
<dbReference type="RefSeq" id="WP_137263909.1">
    <property type="nucleotide sequence ID" value="NZ_SZQL01000027.1"/>
</dbReference>
<dbReference type="EMBL" id="SZQL01000027">
    <property type="protein sequence ID" value="TKK64860.1"/>
    <property type="molecule type" value="Genomic_DNA"/>
</dbReference>
<evidence type="ECO:0000313" key="3">
    <source>
        <dbReference type="Proteomes" id="UP000305848"/>
    </source>
</evidence>
<keyword evidence="3" id="KW-1185">Reference proteome</keyword>
<dbReference type="InterPro" id="IPR005094">
    <property type="entry name" value="Endonuclease_MobA/VirD2"/>
</dbReference>
<protein>
    <submittedName>
        <fullName evidence="2">Relaxase</fullName>
    </submittedName>
</protein>
<accession>A0A4U3KRE5</accession>
<dbReference type="Proteomes" id="UP000305848">
    <property type="component" value="Unassembled WGS sequence"/>
</dbReference>
<sequence>MVAKITFPRFVIGALNYNEQKVQKSVAECIGAGNVLSEVHKMNFHQKLAVFENLNALNERASTKTIHVSLNFSPTEKLNKTRLMAIAESYMEKIGFGEQPYFVYQHLDAGHPHLHIVSTTIRQDGSRINTHNIGRNQSEKARKEIEQEFGLVPTEQQKKELVIRSINAKKVVYGKHETKRSIANVVNSVINQYNYTSFAQFNAVLKQYNVVADRGETEGRIYKHGGLVYRVLDEAGNKIGVPIKASAINSKPTLVLLEQKFEVNKGKREEPKQLLKKILDEVLQLSPASMQELMGLLAKKNVYTVLRQNEEGRIYGITLVDNQNKAVFNGSEIGKAYSIASIQQHFYKTQPLTKEMEERMQTQSVTHNPAFHQPSQNQPHFDEGKDVQKDNLLQYLITPEITYENVPAQLLKKNRRRKKKDRNL</sequence>
<dbReference type="OrthoDB" id="915634at2"/>
<evidence type="ECO:0000259" key="1">
    <source>
        <dbReference type="Pfam" id="PF03432"/>
    </source>
</evidence>